<organism evidence="2 3">
    <name type="scientific">Serendipita vermifera MAFF 305830</name>
    <dbReference type="NCBI Taxonomy" id="933852"/>
    <lineage>
        <taxon>Eukaryota</taxon>
        <taxon>Fungi</taxon>
        <taxon>Dikarya</taxon>
        <taxon>Basidiomycota</taxon>
        <taxon>Agaricomycotina</taxon>
        <taxon>Agaricomycetes</taxon>
        <taxon>Sebacinales</taxon>
        <taxon>Serendipitaceae</taxon>
        <taxon>Serendipita</taxon>
    </lineage>
</organism>
<evidence type="ECO:0000313" key="2">
    <source>
        <dbReference type="EMBL" id="KIM20649.1"/>
    </source>
</evidence>
<evidence type="ECO:0000259" key="1">
    <source>
        <dbReference type="PROSITE" id="PS51186"/>
    </source>
</evidence>
<evidence type="ECO:0000313" key="3">
    <source>
        <dbReference type="Proteomes" id="UP000054097"/>
    </source>
</evidence>
<dbReference type="InterPro" id="IPR000182">
    <property type="entry name" value="GNAT_dom"/>
</dbReference>
<accession>A0A0C3AKW1</accession>
<sequence length="168" mass="18790">MPSSDAPAHEIVPADEQTPELLAQCLQMRVAVFIEEQKFSMDDEIDKYDTPGKSTHLLLRLVPSLEPIGTIRIVHLSATEKKIGRLCVLKDYRNFKFGKDLMLAAHDYLLSRQADRGSAEAGASLTVSLHSQIYVKGFYAKCGYEEVGQEFDEDGAPHQKMVRHLSAQ</sequence>
<proteinExistence type="predicted"/>
<dbReference type="GO" id="GO:0006048">
    <property type="term" value="P:UDP-N-acetylglucosamine biosynthetic process"/>
    <property type="evidence" value="ECO:0007669"/>
    <property type="project" value="UniProtKB-UniPathway"/>
</dbReference>
<protein>
    <recommendedName>
        <fullName evidence="1">N-acetyltransferase domain-containing protein</fullName>
    </recommendedName>
</protein>
<dbReference type="Proteomes" id="UP000054097">
    <property type="component" value="Unassembled WGS sequence"/>
</dbReference>
<keyword evidence="3" id="KW-1185">Reference proteome</keyword>
<gene>
    <name evidence="2" type="ORF">M408DRAFT_129169</name>
</gene>
<dbReference type="AlphaFoldDB" id="A0A0C3AKW1"/>
<dbReference type="UniPathway" id="UPA00113">
    <property type="reaction ID" value="UER00529"/>
</dbReference>
<dbReference type="InterPro" id="IPR016181">
    <property type="entry name" value="Acyl_CoA_acyltransferase"/>
</dbReference>
<dbReference type="EMBL" id="KN824416">
    <property type="protein sequence ID" value="KIM20649.1"/>
    <property type="molecule type" value="Genomic_DNA"/>
</dbReference>
<feature type="domain" description="N-acetyltransferase" evidence="1">
    <location>
        <begin position="12"/>
        <end position="166"/>
    </location>
</feature>
<dbReference type="CDD" id="cd04301">
    <property type="entry name" value="NAT_SF"/>
    <property type="match status" value="1"/>
</dbReference>
<name>A0A0C3AKW1_SERVB</name>
<dbReference type="HOGENOM" id="CLU_056607_6_0_1"/>
<dbReference type="SUPFAM" id="SSF55729">
    <property type="entry name" value="Acyl-CoA N-acyltransferases (Nat)"/>
    <property type="match status" value="1"/>
</dbReference>
<dbReference type="GO" id="GO:0016747">
    <property type="term" value="F:acyltransferase activity, transferring groups other than amino-acyl groups"/>
    <property type="evidence" value="ECO:0007669"/>
    <property type="project" value="InterPro"/>
</dbReference>
<reference evidence="3" key="2">
    <citation type="submission" date="2015-01" db="EMBL/GenBank/DDBJ databases">
        <title>Evolutionary Origins and Diversification of the Mycorrhizal Mutualists.</title>
        <authorList>
            <consortium name="DOE Joint Genome Institute"/>
            <consortium name="Mycorrhizal Genomics Consortium"/>
            <person name="Kohler A."/>
            <person name="Kuo A."/>
            <person name="Nagy L.G."/>
            <person name="Floudas D."/>
            <person name="Copeland A."/>
            <person name="Barry K.W."/>
            <person name="Cichocki N."/>
            <person name="Veneault-Fourrey C."/>
            <person name="LaButti K."/>
            <person name="Lindquist E.A."/>
            <person name="Lipzen A."/>
            <person name="Lundell T."/>
            <person name="Morin E."/>
            <person name="Murat C."/>
            <person name="Riley R."/>
            <person name="Ohm R."/>
            <person name="Sun H."/>
            <person name="Tunlid A."/>
            <person name="Henrissat B."/>
            <person name="Grigoriev I.V."/>
            <person name="Hibbett D.S."/>
            <person name="Martin F."/>
        </authorList>
    </citation>
    <scope>NUCLEOTIDE SEQUENCE [LARGE SCALE GENOMIC DNA]</scope>
    <source>
        <strain evidence="3">MAFF 305830</strain>
    </source>
</reference>
<reference evidence="2 3" key="1">
    <citation type="submission" date="2014-04" db="EMBL/GenBank/DDBJ databases">
        <authorList>
            <consortium name="DOE Joint Genome Institute"/>
            <person name="Kuo A."/>
            <person name="Zuccaro A."/>
            <person name="Kohler A."/>
            <person name="Nagy L.G."/>
            <person name="Floudas D."/>
            <person name="Copeland A."/>
            <person name="Barry K.W."/>
            <person name="Cichocki N."/>
            <person name="Veneault-Fourrey C."/>
            <person name="LaButti K."/>
            <person name="Lindquist E.A."/>
            <person name="Lipzen A."/>
            <person name="Lundell T."/>
            <person name="Morin E."/>
            <person name="Murat C."/>
            <person name="Sun H."/>
            <person name="Tunlid A."/>
            <person name="Henrissat B."/>
            <person name="Grigoriev I.V."/>
            <person name="Hibbett D.S."/>
            <person name="Martin F."/>
            <person name="Nordberg H.P."/>
            <person name="Cantor M.N."/>
            <person name="Hua S.X."/>
        </authorList>
    </citation>
    <scope>NUCLEOTIDE SEQUENCE [LARGE SCALE GENOMIC DNA]</scope>
    <source>
        <strain evidence="2 3">MAFF 305830</strain>
    </source>
</reference>
<dbReference type="Pfam" id="PF13673">
    <property type="entry name" value="Acetyltransf_10"/>
    <property type="match status" value="1"/>
</dbReference>
<dbReference type="OrthoDB" id="329272at2759"/>
<dbReference type="Gene3D" id="3.40.630.30">
    <property type="match status" value="1"/>
</dbReference>
<dbReference type="STRING" id="933852.A0A0C3AKW1"/>
<dbReference type="PROSITE" id="PS51186">
    <property type="entry name" value="GNAT"/>
    <property type="match status" value="1"/>
</dbReference>